<dbReference type="Pfam" id="PF00698">
    <property type="entry name" value="Acyl_transf_1"/>
    <property type="match status" value="1"/>
</dbReference>
<dbReference type="InterPro" id="IPR016035">
    <property type="entry name" value="Acyl_Trfase/lysoPLipase"/>
</dbReference>
<keyword evidence="2 4" id="KW-0012">Acyltransferase</keyword>
<dbReference type="EMBL" id="FNVT01000009">
    <property type="protein sequence ID" value="SEG95466.1"/>
    <property type="molecule type" value="Genomic_DNA"/>
</dbReference>
<reference evidence="7 8" key="1">
    <citation type="submission" date="2016-10" db="EMBL/GenBank/DDBJ databases">
        <authorList>
            <person name="de Groot N.N."/>
        </authorList>
    </citation>
    <scope>NUCLEOTIDE SEQUENCE [LARGE SCALE GENOMIC DNA]</scope>
    <source>
        <strain evidence="7 8">CGMCC 4.7037</strain>
    </source>
</reference>
<sequence length="295" mass="31812">MTLAALFPGQGTQQIGMGRDLFPRYPGLVEEADDTLGYSIRRLCLEDPDGVLDRTRFTQPAVYTINALAFRHLADTEEVAPDVMLGHSLGEYNALAAAGAFGFADGLRLIAERARLMDEVRGGMAAVTGLTEDAVRDVIRSGPLDLAAVNAPRQIVLAGPRRELDAVTPALSEAGAAAVTPLPVSGPFHSRYMAPAARRFAEVLEHGPLGREPRVPVLANRTARPHRAETMAAELAEQIDHTVLWAQSVRHVLAGDPDTRLLEVGGDGVLAGLLRQIRRERRVTDESGVRAPSRR</sequence>
<dbReference type="GO" id="GO:0004314">
    <property type="term" value="F:[acyl-carrier-protein] S-malonyltransferase activity"/>
    <property type="evidence" value="ECO:0007669"/>
    <property type="project" value="UniProtKB-EC"/>
</dbReference>
<evidence type="ECO:0000256" key="1">
    <source>
        <dbReference type="ARBA" id="ARBA00022679"/>
    </source>
</evidence>
<feature type="domain" description="Malonyl-CoA:ACP transacylase (MAT)" evidence="6">
    <location>
        <begin position="6"/>
        <end position="293"/>
    </location>
</feature>
<dbReference type="SUPFAM" id="SSF52151">
    <property type="entry name" value="FabD/lysophospholipase-like"/>
    <property type="match status" value="1"/>
</dbReference>
<evidence type="ECO:0000259" key="6">
    <source>
        <dbReference type="SMART" id="SM00827"/>
    </source>
</evidence>
<dbReference type="PANTHER" id="PTHR42681:SF1">
    <property type="entry name" value="MALONYL-COA-ACYL CARRIER PROTEIN TRANSACYLASE, MITOCHONDRIAL"/>
    <property type="match status" value="1"/>
</dbReference>
<protein>
    <recommendedName>
        <fullName evidence="4">Malonyl CoA-acyl carrier protein transacylase</fullName>
        <ecNumber evidence="4">2.3.1.39</ecNumber>
    </recommendedName>
</protein>
<keyword evidence="8" id="KW-1185">Reference proteome</keyword>
<dbReference type="InterPro" id="IPR004410">
    <property type="entry name" value="Malonyl_CoA-ACP_transAc_FabD"/>
</dbReference>
<dbReference type="AlphaFoldDB" id="A0A1H6EES9"/>
<keyword evidence="1 4" id="KW-0808">Transferase</keyword>
<dbReference type="InterPro" id="IPR024925">
    <property type="entry name" value="Malonyl_CoA-ACP_transAc"/>
</dbReference>
<dbReference type="NCBIfam" id="TIGR00128">
    <property type="entry name" value="fabD"/>
    <property type="match status" value="1"/>
</dbReference>
<dbReference type="SUPFAM" id="SSF55048">
    <property type="entry name" value="Probable ACP-binding domain of malonyl-CoA ACP transacylase"/>
    <property type="match status" value="1"/>
</dbReference>
<dbReference type="GO" id="GO:0006633">
    <property type="term" value="P:fatty acid biosynthetic process"/>
    <property type="evidence" value="ECO:0007669"/>
    <property type="project" value="TreeGrafter"/>
</dbReference>
<dbReference type="RefSeq" id="WP_103959339.1">
    <property type="nucleotide sequence ID" value="NZ_FNVT01000009.1"/>
</dbReference>
<accession>A0A1H6EES9</accession>
<proteinExistence type="inferred from homology"/>
<dbReference type="InterPro" id="IPR050858">
    <property type="entry name" value="Mal-CoA-ACP_Trans/PKS_FabD"/>
</dbReference>
<comment type="catalytic activity">
    <reaction evidence="3 4">
        <text>holo-[ACP] + malonyl-CoA = malonyl-[ACP] + CoA</text>
        <dbReference type="Rhea" id="RHEA:41792"/>
        <dbReference type="Rhea" id="RHEA-COMP:9623"/>
        <dbReference type="Rhea" id="RHEA-COMP:9685"/>
        <dbReference type="ChEBI" id="CHEBI:57287"/>
        <dbReference type="ChEBI" id="CHEBI:57384"/>
        <dbReference type="ChEBI" id="CHEBI:64479"/>
        <dbReference type="ChEBI" id="CHEBI:78449"/>
        <dbReference type="EC" id="2.3.1.39"/>
    </reaction>
</comment>
<dbReference type="OrthoDB" id="3248271at2"/>
<evidence type="ECO:0000256" key="2">
    <source>
        <dbReference type="ARBA" id="ARBA00023315"/>
    </source>
</evidence>
<dbReference type="InterPro" id="IPR014043">
    <property type="entry name" value="Acyl_transferase_dom"/>
</dbReference>
<dbReference type="Gene3D" id="3.40.366.10">
    <property type="entry name" value="Malonyl-Coenzyme A Acyl Carrier Protein, domain 2"/>
    <property type="match status" value="1"/>
</dbReference>
<dbReference type="SMART" id="SM00827">
    <property type="entry name" value="PKS_AT"/>
    <property type="match status" value="1"/>
</dbReference>
<feature type="active site" evidence="5">
    <location>
        <position position="189"/>
    </location>
</feature>
<evidence type="ECO:0000256" key="4">
    <source>
        <dbReference type="PIRNR" id="PIRNR000446"/>
    </source>
</evidence>
<feature type="active site" evidence="5">
    <location>
        <position position="88"/>
    </location>
</feature>
<evidence type="ECO:0000313" key="8">
    <source>
        <dbReference type="Proteomes" id="UP000236732"/>
    </source>
</evidence>
<name>A0A1H6EES9_9ACTN</name>
<dbReference type="GO" id="GO:0005829">
    <property type="term" value="C:cytosol"/>
    <property type="evidence" value="ECO:0007669"/>
    <property type="project" value="TreeGrafter"/>
</dbReference>
<gene>
    <name evidence="7" type="ORF">SAMN05444920_10972</name>
</gene>
<evidence type="ECO:0000313" key="7">
    <source>
        <dbReference type="EMBL" id="SEG95466.1"/>
    </source>
</evidence>
<dbReference type="InterPro" id="IPR001227">
    <property type="entry name" value="Ac_transferase_dom_sf"/>
</dbReference>
<dbReference type="PANTHER" id="PTHR42681">
    <property type="entry name" value="MALONYL-COA-ACYL CARRIER PROTEIN TRANSACYLASE, MITOCHONDRIAL"/>
    <property type="match status" value="1"/>
</dbReference>
<evidence type="ECO:0000256" key="5">
    <source>
        <dbReference type="PIRSR" id="PIRSR000446-1"/>
    </source>
</evidence>
<dbReference type="InterPro" id="IPR016036">
    <property type="entry name" value="Malonyl_transacylase_ACP-bd"/>
</dbReference>
<organism evidence="7 8">
    <name type="scientific">Nonomuraea solani</name>
    <dbReference type="NCBI Taxonomy" id="1144553"/>
    <lineage>
        <taxon>Bacteria</taxon>
        <taxon>Bacillati</taxon>
        <taxon>Actinomycetota</taxon>
        <taxon>Actinomycetes</taxon>
        <taxon>Streptosporangiales</taxon>
        <taxon>Streptosporangiaceae</taxon>
        <taxon>Nonomuraea</taxon>
    </lineage>
</organism>
<dbReference type="PIRSF" id="PIRSF000446">
    <property type="entry name" value="Mct"/>
    <property type="match status" value="1"/>
</dbReference>
<comment type="similarity">
    <text evidence="4">Belongs to the fabD family.</text>
</comment>
<evidence type="ECO:0000256" key="3">
    <source>
        <dbReference type="ARBA" id="ARBA00048462"/>
    </source>
</evidence>
<dbReference type="Proteomes" id="UP000236732">
    <property type="component" value="Unassembled WGS sequence"/>
</dbReference>
<dbReference type="EC" id="2.3.1.39" evidence="4"/>
<dbReference type="Gene3D" id="3.30.70.250">
    <property type="entry name" value="Malonyl-CoA ACP transacylase, ACP-binding"/>
    <property type="match status" value="1"/>
</dbReference>